<dbReference type="SUPFAM" id="SSF53335">
    <property type="entry name" value="S-adenosyl-L-methionine-dependent methyltransferases"/>
    <property type="match status" value="1"/>
</dbReference>
<sequence>MASNGFAIDQSHVNFSEEPGKGYFMENGRMYGGWHRGQCLFPIDEAELDRLDAMHKFFLVALRYHLYSPHINLDDIKNLRVLDLGTGTGMWALDMAKRFFNNGDSLIHGVDLSTLMQASQIYQNNRFEAMDIEEPWHTKIMENSYHLIHARMLAGSIHVDSWPRIYNEAFRALVPGTGWIQHVEVDWNPCNDIGPVSPRLRFWIDNLFDAMDQIRRPLRLDPQATQQALANAGFVEIKQEVIHVFVNGSAKNPYEIDVGRWFNLSIHKSFMNLSLAPLFRIKKWQPEQIEQLQTEVLDEIGERTNKSYCKLYVWTARRPPHHFPPMLR</sequence>
<accession>A0A423XDK2</accession>
<comment type="similarity">
    <text evidence="8">Belongs to the methyltransferase superfamily. LaeA methyltransferase family.</text>
</comment>
<gene>
    <name evidence="11" type="ORF">VPNG_04208</name>
</gene>
<dbReference type="InterPro" id="IPR029063">
    <property type="entry name" value="SAM-dependent_MTases_sf"/>
</dbReference>
<evidence type="ECO:0000256" key="8">
    <source>
        <dbReference type="ARBA" id="ARBA00038158"/>
    </source>
</evidence>
<comment type="caution">
    <text evidence="11">The sequence shown here is derived from an EMBL/GenBank/DDBJ whole genome shotgun (WGS) entry which is preliminary data.</text>
</comment>
<evidence type="ECO:0000256" key="9">
    <source>
        <dbReference type="ARBA" id="ARBA00047870"/>
    </source>
</evidence>
<dbReference type="GO" id="GO:0005634">
    <property type="term" value="C:nucleus"/>
    <property type="evidence" value="ECO:0007669"/>
    <property type="project" value="UniProtKB-SubCell"/>
</dbReference>
<dbReference type="PANTHER" id="PTHR43591:SF30">
    <property type="entry name" value="PROTEIN-METHIONINE METHYLTRANSFERASE LAEA"/>
    <property type="match status" value="1"/>
</dbReference>
<evidence type="ECO:0000256" key="4">
    <source>
        <dbReference type="ARBA" id="ARBA00022691"/>
    </source>
</evidence>
<dbReference type="InterPro" id="IPR041698">
    <property type="entry name" value="Methyltransf_25"/>
</dbReference>
<dbReference type="PANTHER" id="PTHR43591">
    <property type="entry name" value="METHYLTRANSFERASE"/>
    <property type="match status" value="1"/>
</dbReference>
<evidence type="ECO:0000256" key="1">
    <source>
        <dbReference type="ARBA" id="ARBA00004123"/>
    </source>
</evidence>
<protein>
    <recommendedName>
        <fullName evidence="10">Methyltransferase domain-containing protein</fullName>
    </recommendedName>
</protein>
<proteinExistence type="inferred from homology"/>
<comment type="subcellular location">
    <subcellularLocation>
        <location evidence="1">Nucleus</location>
    </subcellularLocation>
</comment>
<dbReference type="Pfam" id="PF13649">
    <property type="entry name" value="Methyltransf_25"/>
    <property type="match status" value="1"/>
</dbReference>
<reference evidence="11 12" key="1">
    <citation type="submission" date="2015-09" db="EMBL/GenBank/DDBJ databases">
        <title>Host preference determinants of Valsa canker pathogens revealed by comparative genomics.</title>
        <authorList>
            <person name="Yin Z."/>
            <person name="Huang L."/>
        </authorList>
    </citation>
    <scope>NUCLEOTIDE SEQUENCE [LARGE SCALE GENOMIC DNA]</scope>
    <source>
        <strain evidence="11 12">SXYLt</strain>
    </source>
</reference>
<evidence type="ECO:0000256" key="3">
    <source>
        <dbReference type="ARBA" id="ARBA00022679"/>
    </source>
</evidence>
<dbReference type="STRING" id="1230097.A0A423XDK2"/>
<keyword evidence="3" id="KW-0808">Transferase</keyword>
<evidence type="ECO:0000313" key="12">
    <source>
        <dbReference type="Proteomes" id="UP000285146"/>
    </source>
</evidence>
<evidence type="ECO:0000313" key="11">
    <source>
        <dbReference type="EMBL" id="ROW14180.1"/>
    </source>
</evidence>
<evidence type="ECO:0000256" key="2">
    <source>
        <dbReference type="ARBA" id="ARBA00022603"/>
    </source>
</evidence>
<organism evidence="11 12">
    <name type="scientific">Cytospora leucostoma</name>
    <dbReference type="NCBI Taxonomy" id="1230097"/>
    <lineage>
        <taxon>Eukaryota</taxon>
        <taxon>Fungi</taxon>
        <taxon>Dikarya</taxon>
        <taxon>Ascomycota</taxon>
        <taxon>Pezizomycotina</taxon>
        <taxon>Sordariomycetes</taxon>
        <taxon>Sordariomycetidae</taxon>
        <taxon>Diaporthales</taxon>
        <taxon>Cytosporaceae</taxon>
        <taxon>Cytospora</taxon>
    </lineage>
</organism>
<keyword evidence="7" id="KW-0539">Nucleus</keyword>
<evidence type="ECO:0000256" key="6">
    <source>
        <dbReference type="ARBA" id="ARBA00023163"/>
    </source>
</evidence>
<dbReference type="CDD" id="cd02440">
    <property type="entry name" value="AdoMet_MTases"/>
    <property type="match status" value="1"/>
</dbReference>
<keyword evidence="2" id="KW-0489">Methyltransferase</keyword>
<dbReference type="EMBL" id="LKEB01000015">
    <property type="protein sequence ID" value="ROW14180.1"/>
    <property type="molecule type" value="Genomic_DNA"/>
</dbReference>
<dbReference type="AlphaFoldDB" id="A0A423XDK2"/>
<evidence type="ECO:0000259" key="10">
    <source>
        <dbReference type="Pfam" id="PF13649"/>
    </source>
</evidence>
<dbReference type="OrthoDB" id="2013972at2759"/>
<name>A0A423XDK2_9PEZI</name>
<feature type="domain" description="Methyltransferase" evidence="10">
    <location>
        <begin position="81"/>
        <end position="176"/>
    </location>
</feature>
<dbReference type="GO" id="GO:0008168">
    <property type="term" value="F:methyltransferase activity"/>
    <property type="evidence" value="ECO:0007669"/>
    <property type="project" value="UniProtKB-KW"/>
</dbReference>
<dbReference type="InParanoid" id="A0A423XDK2"/>
<dbReference type="GO" id="GO:0032259">
    <property type="term" value="P:methylation"/>
    <property type="evidence" value="ECO:0007669"/>
    <property type="project" value="UniProtKB-KW"/>
</dbReference>
<keyword evidence="6" id="KW-0804">Transcription</keyword>
<evidence type="ECO:0000256" key="5">
    <source>
        <dbReference type="ARBA" id="ARBA00023015"/>
    </source>
</evidence>
<evidence type="ECO:0000256" key="7">
    <source>
        <dbReference type="ARBA" id="ARBA00023242"/>
    </source>
</evidence>
<comment type="catalytic activity">
    <reaction evidence="9">
        <text>L-methionyl-[protein] + S-adenosyl-L-methionine = S-methyl-L-methionyl-[protein] + S-adenosyl-L-homocysteine</text>
        <dbReference type="Rhea" id="RHEA:60560"/>
        <dbReference type="Rhea" id="RHEA-COMP:12313"/>
        <dbReference type="Rhea" id="RHEA-COMP:15592"/>
        <dbReference type="ChEBI" id="CHEBI:16044"/>
        <dbReference type="ChEBI" id="CHEBI:57856"/>
        <dbReference type="ChEBI" id="CHEBI:59789"/>
        <dbReference type="ChEBI" id="CHEBI:142742"/>
    </reaction>
    <physiologicalReaction direction="left-to-right" evidence="9">
        <dbReference type="Rhea" id="RHEA:60561"/>
    </physiologicalReaction>
</comment>
<keyword evidence="4" id="KW-0949">S-adenosyl-L-methionine</keyword>
<keyword evidence="12" id="KW-1185">Reference proteome</keyword>
<keyword evidence="5" id="KW-0805">Transcription regulation</keyword>
<dbReference type="Proteomes" id="UP000285146">
    <property type="component" value="Unassembled WGS sequence"/>
</dbReference>
<dbReference type="Gene3D" id="3.40.50.150">
    <property type="entry name" value="Vaccinia Virus protein VP39"/>
    <property type="match status" value="1"/>
</dbReference>